<reference evidence="17" key="1">
    <citation type="submission" date="2017-04" db="EMBL/GenBank/DDBJ databases">
        <title>Population genomics of picophytoplankton unveils novel chromosome hypervariability.</title>
        <authorList>
            <consortium name="DOE Joint Genome Institute"/>
            <person name="Blanc-Mathieu R."/>
            <person name="Krasovec M."/>
            <person name="Hebrard M."/>
            <person name="Yau S."/>
            <person name="Desgranges E."/>
            <person name="Martin J."/>
            <person name="Schackwitz W."/>
            <person name="Kuo A."/>
            <person name="Salin G."/>
            <person name="Donnadieu C."/>
            <person name="Desdevises Y."/>
            <person name="Sanchez-Ferandin S."/>
            <person name="Moreau H."/>
            <person name="Rivals E."/>
            <person name="Grigoriev I.V."/>
            <person name="Grimsley N."/>
            <person name="Eyre-Walker A."/>
            <person name="Piganeau G."/>
        </authorList>
    </citation>
    <scope>NUCLEOTIDE SEQUENCE [LARGE SCALE GENOMIC DNA]</scope>
    <source>
        <strain evidence="17">RCC 1115</strain>
    </source>
</reference>
<evidence type="ECO:0000313" key="17">
    <source>
        <dbReference type="EMBL" id="OUS46546.1"/>
    </source>
</evidence>
<evidence type="ECO:0000256" key="9">
    <source>
        <dbReference type="ARBA" id="ARBA00022917"/>
    </source>
</evidence>
<evidence type="ECO:0000256" key="8">
    <source>
        <dbReference type="ARBA" id="ARBA00022840"/>
    </source>
</evidence>
<dbReference type="GO" id="GO:0046872">
    <property type="term" value="F:metal ion binding"/>
    <property type="evidence" value="ECO:0007669"/>
    <property type="project" value="UniProtKB-KW"/>
</dbReference>
<dbReference type="HAMAP" id="MF_00121">
    <property type="entry name" value="GatB"/>
    <property type="match status" value="1"/>
</dbReference>
<dbReference type="Gene3D" id="1.10.10.410">
    <property type="match status" value="1"/>
</dbReference>
<proteinExistence type="inferred from homology"/>
<dbReference type="InterPro" id="IPR014746">
    <property type="entry name" value="Gln_synth/guanido_kin_cat_dom"/>
</dbReference>
<feature type="domain" description="Rieske" evidence="16">
    <location>
        <begin position="1"/>
        <end position="69"/>
    </location>
</feature>
<dbReference type="GO" id="GO:0070681">
    <property type="term" value="P:glutaminyl-tRNAGln biosynthesis via transamidation"/>
    <property type="evidence" value="ECO:0007669"/>
    <property type="project" value="UniProtKB-UniRule"/>
</dbReference>
<dbReference type="Pfam" id="PF02934">
    <property type="entry name" value="GatB_N"/>
    <property type="match status" value="1"/>
</dbReference>
<accession>A0A1Y5IAK2</accession>
<dbReference type="InterPro" id="IPR036922">
    <property type="entry name" value="Rieske_2Fe-2S_sf"/>
</dbReference>
<protein>
    <recommendedName>
        <fullName evidence="15">Glutamyl-tRNA(Gln) amidotransferase subunit B, chloroplastic/mitochondrial</fullName>
        <shortName evidence="15">Glu-AdT subunit B</shortName>
        <ecNumber evidence="15">6.3.5.-</ecNumber>
    </recommendedName>
</protein>
<evidence type="ECO:0000256" key="12">
    <source>
        <dbReference type="ARBA" id="ARBA00023128"/>
    </source>
</evidence>
<name>A0A1Y5IAK2_OSTTA</name>
<evidence type="ECO:0000256" key="1">
    <source>
        <dbReference type="ARBA" id="ARBA00005306"/>
    </source>
</evidence>
<evidence type="ECO:0000256" key="13">
    <source>
        <dbReference type="ARBA" id="ARBA00047380"/>
    </source>
</evidence>
<keyword evidence="8 15" id="KW-0067">ATP-binding</keyword>
<dbReference type="GO" id="GO:0032543">
    <property type="term" value="P:mitochondrial translation"/>
    <property type="evidence" value="ECO:0007669"/>
    <property type="project" value="UniProtKB-UniRule"/>
</dbReference>
<comment type="function">
    <text evidence="15">Allows the formation of correctly charged Gln-tRNA(Gln) through the transamidation of misacylated Glu-tRNA(Gln) in chloroplasts and mitochondria. The reaction takes place in the presence of glutamine and ATP through an activated gamma-phospho-Glu-tRNA(Gln).</text>
</comment>
<dbReference type="InterPro" id="IPR003789">
    <property type="entry name" value="Asn/Gln_tRNA_amidoTrase-B-like"/>
</dbReference>
<keyword evidence="11" id="KW-0411">Iron-sulfur</keyword>
<dbReference type="InterPro" id="IPR023168">
    <property type="entry name" value="GatB_Yqey_C_2"/>
</dbReference>
<dbReference type="InterPro" id="IPR006075">
    <property type="entry name" value="Asn/Gln-tRNA_Trfase_suB/E_cat"/>
</dbReference>
<keyword evidence="6" id="KW-0479">Metal-binding</keyword>
<evidence type="ECO:0000256" key="5">
    <source>
        <dbReference type="ARBA" id="ARBA00022714"/>
    </source>
</evidence>
<dbReference type="PROSITE" id="PS51296">
    <property type="entry name" value="RIESKE"/>
    <property type="match status" value="1"/>
</dbReference>
<evidence type="ECO:0000256" key="7">
    <source>
        <dbReference type="ARBA" id="ARBA00022741"/>
    </source>
</evidence>
<dbReference type="SUPFAM" id="SSF50022">
    <property type="entry name" value="ISP domain"/>
    <property type="match status" value="1"/>
</dbReference>
<dbReference type="InterPro" id="IPR017958">
    <property type="entry name" value="Gln-tRNA_amidoTrfase_suB_CS"/>
</dbReference>
<dbReference type="AlphaFoldDB" id="A0A1Y5IAK2"/>
<dbReference type="SMART" id="SM00845">
    <property type="entry name" value="GatB_Yqey"/>
    <property type="match status" value="1"/>
</dbReference>
<dbReference type="NCBIfam" id="NF004012">
    <property type="entry name" value="PRK05477.1-2"/>
    <property type="match status" value="1"/>
</dbReference>
<keyword evidence="5" id="KW-0001">2Fe-2S</keyword>
<gene>
    <name evidence="15" type="primary">GATB</name>
    <name evidence="17" type="ORF">BE221DRAFT_198796</name>
</gene>
<dbReference type="NCBIfam" id="NF004014">
    <property type="entry name" value="PRK05477.1-4"/>
    <property type="match status" value="1"/>
</dbReference>
<dbReference type="InterPro" id="IPR018027">
    <property type="entry name" value="Asn/Gln_amidotransferase"/>
</dbReference>
<dbReference type="GO" id="GO:0050567">
    <property type="term" value="F:glutaminyl-tRNA synthase (glutamine-hydrolyzing) activity"/>
    <property type="evidence" value="ECO:0007669"/>
    <property type="project" value="UniProtKB-UniRule"/>
</dbReference>
<evidence type="ECO:0000256" key="6">
    <source>
        <dbReference type="ARBA" id="ARBA00022723"/>
    </source>
</evidence>
<dbReference type="GO" id="GO:0009507">
    <property type="term" value="C:chloroplast"/>
    <property type="evidence" value="ECO:0007669"/>
    <property type="project" value="UniProtKB-SubCell"/>
</dbReference>
<dbReference type="PANTHER" id="PTHR11659:SF0">
    <property type="entry name" value="GLUTAMYL-TRNA(GLN) AMIDOTRANSFERASE SUBUNIT B, MITOCHONDRIAL"/>
    <property type="match status" value="1"/>
</dbReference>
<keyword evidence="7 15" id="KW-0547">Nucleotide-binding</keyword>
<evidence type="ECO:0000256" key="10">
    <source>
        <dbReference type="ARBA" id="ARBA00023004"/>
    </source>
</evidence>
<dbReference type="SUPFAM" id="SSF55931">
    <property type="entry name" value="Glutamine synthetase/guanido kinase"/>
    <property type="match status" value="1"/>
</dbReference>
<comment type="subunit">
    <text evidence="15">Subunit of the heterotrimeric GatCAB amidotransferase (AdT) complex, composed of A, B and C subunits.</text>
</comment>
<dbReference type="Pfam" id="PF00355">
    <property type="entry name" value="Rieske"/>
    <property type="match status" value="1"/>
</dbReference>
<dbReference type="SUPFAM" id="SSF89095">
    <property type="entry name" value="GatB/YqeY motif"/>
    <property type="match status" value="2"/>
</dbReference>
<evidence type="ECO:0000256" key="14">
    <source>
        <dbReference type="ARBA" id="ARBA00047913"/>
    </source>
</evidence>
<sequence>MSNKCPHLGLSMQGKTALLSATVEDGKVTCNAHGSAFDMKTGAPVGEWCPKLPSLPVVASSLRASTLVRTTFNRAIASASAGDALETVVGVEIHVRLQTRSKLFSGSASAYGGEPNSRVAPFDASLPGTLPVLNAGAVALAVKLGIALEGEVQLRSAFDRKHYWYADLPHGYQITQKRSPIVLGGVVRCQGNLSGDDAGDERSTDGALKVGIERVQLEMDTGKSSLAEDGRGTLVDLNRAGQALVEIVSEPDMRSGEEAVACVEALQRMLRYLHVSDANMEEGSLRCDVNVSVRTSEERARGVFGERVEIKNLNSLRSIARAVKYEAQRHAKVLAGGGKIERETRSFDVNTGKTVVLRTKENLLDYKFTPEPDLPSLVLTSADVEAIAGRMPELPNAAYERLVSGGASPSASNTIVAFPSTLKYFDVAMENCGAAKSADVANFIANEIIGAARKDAGATHKEPLSTLPRAASARRVGELLGKVADGTLSGRMAKQVLEALMNSDERALGDIVDDICGGGQISSDDHLRDICHSVVRDKPEEVRLLQGGKSKLMGALVGEVMKRTSGRANPKDVSKLLADIVAGEP</sequence>
<keyword evidence="10" id="KW-0408">Iron</keyword>
<dbReference type="EC" id="6.3.5.-" evidence="15"/>
<evidence type="ECO:0000256" key="4">
    <source>
        <dbReference type="ARBA" id="ARBA00022640"/>
    </source>
</evidence>
<evidence type="ECO:0000256" key="15">
    <source>
        <dbReference type="HAMAP-Rule" id="MF_03147"/>
    </source>
</evidence>
<evidence type="ECO:0000256" key="2">
    <source>
        <dbReference type="ARBA" id="ARBA00022528"/>
    </source>
</evidence>
<dbReference type="InterPro" id="IPR017959">
    <property type="entry name" value="Asn/Gln-tRNA_amidoTrfase_suB/E"/>
</dbReference>
<dbReference type="GO" id="GO:0030956">
    <property type="term" value="C:glutamyl-tRNA(Gln) amidotransferase complex"/>
    <property type="evidence" value="ECO:0007669"/>
    <property type="project" value="UniProtKB-UniRule"/>
</dbReference>
<dbReference type="GO" id="GO:0016740">
    <property type="term" value="F:transferase activity"/>
    <property type="evidence" value="ECO:0007669"/>
    <property type="project" value="UniProtKB-KW"/>
</dbReference>
<evidence type="ECO:0000256" key="3">
    <source>
        <dbReference type="ARBA" id="ARBA00022598"/>
    </source>
</evidence>
<evidence type="ECO:0000259" key="16">
    <source>
        <dbReference type="PROSITE" id="PS51296"/>
    </source>
</evidence>
<dbReference type="PANTHER" id="PTHR11659">
    <property type="entry name" value="GLUTAMYL-TRNA GLN AMIDOTRANSFERASE SUBUNIT B MITOCHONDRIAL AND PROKARYOTIC PET112-RELATED"/>
    <property type="match status" value="1"/>
</dbReference>
<dbReference type="Pfam" id="PF02637">
    <property type="entry name" value="GatB_Yqey"/>
    <property type="match status" value="1"/>
</dbReference>
<dbReference type="InterPro" id="IPR004413">
    <property type="entry name" value="GatB"/>
</dbReference>
<dbReference type="InterPro" id="IPR017941">
    <property type="entry name" value="Rieske_2Fe-2S"/>
</dbReference>
<comment type="subcellular location">
    <subcellularLocation>
        <location evidence="15">Mitochondrion</location>
    </subcellularLocation>
    <subcellularLocation>
        <location evidence="15">Plastid</location>
        <location evidence="15">Chloroplast</location>
    </subcellularLocation>
</comment>
<comment type="catalytic activity">
    <reaction evidence="14 15">
        <text>L-glutamyl-tRNA(Gln) + L-glutamine + ATP + H2O = L-glutaminyl-tRNA(Gln) + L-glutamate + ADP + phosphate + H(+)</text>
        <dbReference type="Rhea" id="RHEA:17521"/>
        <dbReference type="Rhea" id="RHEA-COMP:9681"/>
        <dbReference type="Rhea" id="RHEA-COMP:9684"/>
        <dbReference type="ChEBI" id="CHEBI:15377"/>
        <dbReference type="ChEBI" id="CHEBI:15378"/>
        <dbReference type="ChEBI" id="CHEBI:29985"/>
        <dbReference type="ChEBI" id="CHEBI:30616"/>
        <dbReference type="ChEBI" id="CHEBI:43474"/>
        <dbReference type="ChEBI" id="CHEBI:58359"/>
        <dbReference type="ChEBI" id="CHEBI:78520"/>
        <dbReference type="ChEBI" id="CHEBI:78521"/>
        <dbReference type="ChEBI" id="CHEBI:456216"/>
    </reaction>
</comment>
<keyword evidence="2 15" id="KW-0150">Chloroplast</keyword>
<keyword evidence="4 15" id="KW-0934">Plastid</keyword>
<dbReference type="GO" id="GO:0051537">
    <property type="term" value="F:2 iron, 2 sulfur cluster binding"/>
    <property type="evidence" value="ECO:0007669"/>
    <property type="project" value="UniProtKB-KW"/>
</dbReference>
<evidence type="ECO:0000256" key="11">
    <source>
        <dbReference type="ARBA" id="ARBA00023014"/>
    </source>
</evidence>
<dbReference type="PROSITE" id="PS01234">
    <property type="entry name" value="GATB"/>
    <property type="match status" value="1"/>
</dbReference>
<dbReference type="FunFam" id="1.10.10.410:FF:000001">
    <property type="entry name" value="Aspartyl/glutamyl-tRNA(Asn/Gln) amidotransferase subunit B"/>
    <property type="match status" value="1"/>
</dbReference>
<keyword evidence="12 15" id="KW-0496">Mitochondrion</keyword>
<dbReference type="GO" id="GO:0005524">
    <property type="term" value="F:ATP binding"/>
    <property type="evidence" value="ECO:0007669"/>
    <property type="project" value="UniProtKB-KW"/>
</dbReference>
<dbReference type="GO" id="GO:0005739">
    <property type="term" value="C:mitochondrion"/>
    <property type="evidence" value="ECO:0007669"/>
    <property type="project" value="UniProtKB-SubCell"/>
</dbReference>
<dbReference type="NCBIfam" id="TIGR00133">
    <property type="entry name" value="gatB"/>
    <property type="match status" value="1"/>
</dbReference>
<comment type="catalytic activity">
    <reaction evidence="13">
        <text>L-aspartyl-tRNA(Asn) + L-glutamine + ATP + H2O = L-asparaginyl-tRNA(Asn) + L-glutamate + ADP + phosphate + 2 H(+)</text>
        <dbReference type="Rhea" id="RHEA:14513"/>
        <dbReference type="Rhea" id="RHEA-COMP:9674"/>
        <dbReference type="Rhea" id="RHEA-COMP:9677"/>
        <dbReference type="ChEBI" id="CHEBI:15377"/>
        <dbReference type="ChEBI" id="CHEBI:15378"/>
        <dbReference type="ChEBI" id="CHEBI:29985"/>
        <dbReference type="ChEBI" id="CHEBI:30616"/>
        <dbReference type="ChEBI" id="CHEBI:43474"/>
        <dbReference type="ChEBI" id="CHEBI:58359"/>
        <dbReference type="ChEBI" id="CHEBI:78515"/>
        <dbReference type="ChEBI" id="CHEBI:78516"/>
        <dbReference type="ChEBI" id="CHEBI:456216"/>
    </reaction>
</comment>
<keyword evidence="9 15" id="KW-0648">Protein biosynthesis</keyword>
<keyword evidence="3 15" id="KW-0436">Ligase</keyword>
<dbReference type="EMBL" id="KZ155783">
    <property type="protein sequence ID" value="OUS46546.1"/>
    <property type="molecule type" value="Genomic_DNA"/>
</dbReference>
<comment type="similarity">
    <text evidence="1 15">Belongs to the GatB/GatE family. GatB subfamily.</text>
</comment>
<dbReference type="Proteomes" id="UP000195557">
    <property type="component" value="Unassembled WGS sequence"/>
</dbReference>
<organism evidence="17">
    <name type="scientific">Ostreococcus tauri</name>
    <name type="common">Marine green alga</name>
    <dbReference type="NCBI Taxonomy" id="70448"/>
    <lineage>
        <taxon>Eukaryota</taxon>
        <taxon>Viridiplantae</taxon>
        <taxon>Chlorophyta</taxon>
        <taxon>Mamiellophyceae</taxon>
        <taxon>Mamiellales</taxon>
        <taxon>Bathycoccaceae</taxon>
        <taxon>Ostreococcus</taxon>
    </lineage>
</organism>
<dbReference type="GO" id="GO:0050566">
    <property type="term" value="F:asparaginyl-tRNA synthase (glutamine-hydrolyzing) activity"/>
    <property type="evidence" value="ECO:0007669"/>
    <property type="project" value="RHEA"/>
</dbReference>
<dbReference type="Gene3D" id="2.102.10.10">
    <property type="entry name" value="Rieske [2Fe-2S] iron-sulphur domain"/>
    <property type="match status" value="1"/>
</dbReference>
<keyword evidence="17" id="KW-0808">Transferase</keyword>